<accession>A0A7N0TIV8</accession>
<name>A0A7N0TIV8_KALFE</name>
<dbReference type="Gramene" id="Kaladp0037s0367.1.v1.1">
    <property type="protein sequence ID" value="Kaladp0037s0367.1.v1.1"/>
    <property type="gene ID" value="Kaladp0037s0367.v1.1"/>
</dbReference>
<dbReference type="AlphaFoldDB" id="A0A7N0TIV8"/>
<protein>
    <submittedName>
        <fullName evidence="1">Uncharacterized protein</fullName>
    </submittedName>
</protein>
<dbReference type="EnsemblPlants" id="Kaladp0037s0367.1.v1.1">
    <property type="protein sequence ID" value="Kaladp0037s0367.1.v1.1"/>
    <property type="gene ID" value="Kaladp0037s0367.v1.1"/>
</dbReference>
<dbReference type="Gramene" id="Kaladp0037s0367.3.v1.1">
    <property type="protein sequence ID" value="Kaladp0037s0367.3.v1.1"/>
    <property type="gene ID" value="Kaladp0037s0367.v1.1"/>
</dbReference>
<dbReference type="EnsemblPlants" id="Kaladp0037s0367.2.v1.1">
    <property type="protein sequence ID" value="Kaladp0037s0367.2.v1.1"/>
    <property type="gene ID" value="Kaladp0037s0367.v1.1"/>
</dbReference>
<sequence>MTLCYPSTPAKKASTLALFVTGAGLFYIGLHYSHVNVAPLQAKTKARNDYVKERLKQKYGYVPPRVYDRSTWKDPREMGRQKDGV</sequence>
<proteinExistence type="predicted"/>
<reference evidence="1" key="1">
    <citation type="submission" date="2021-01" db="UniProtKB">
        <authorList>
            <consortium name="EnsemblPlants"/>
        </authorList>
    </citation>
    <scope>IDENTIFICATION</scope>
</reference>
<dbReference type="OMA" id="HLSYVYI"/>
<dbReference type="Gramene" id="Kaladp0037s0367.2.v1.1">
    <property type="protein sequence ID" value="Kaladp0037s0367.2.v1.1"/>
    <property type="gene ID" value="Kaladp0037s0367.v1.1"/>
</dbReference>
<dbReference type="EnsemblPlants" id="Kaladp0037s0367.3.v1.1">
    <property type="protein sequence ID" value="Kaladp0037s0367.3.v1.1"/>
    <property type="gene ID" value="Kaladp0037s0367.v1.1"/>
</dbReference>
<evidence type="ECO:0000313" key="2">
    <source>
        <dbReference type="Proteomes" id="UP000594263"/>
    </source>
</evidence>
<evidence type="ECO:0000313" key="1">
    <source>
        <dbReference type="EnsemblPlants" id="Kaladp0037s0367.1.v1.1"/>
    </source>
</evidence>
<keyword evidence="2" id="KW-1185">Reference proteome</keyword>
<dbReference type="Proteomes" id="UP000594263">
    <property type="component" value="Unplaced"/>
</dbReference>
<organism evidence="1 2">
    <name type="scientific">Kalanchoe fedtschenkoi</name>
    <name type="common">Lavender scallops</name>
    <name type="synonym">South American air plant</name>
    <dbReference type="NCBI Taxonomy" id="63787"/>
    <lineage>
        <taxon>Eukaryota</taxon>
        <taxon>Viridiplantae</taxon>
        <taxon>Streptophyta</taxon>
        <taxon>Embryophyta</taxon>
        <taxon>Tracheophyta</taxon>
        <taxon>Spermatophyta</taxon>
        <taxon>Magnoliopsida</taxon>
        <taxon>eudicotyledons</taxon>
        <taxon>Gunneridae</taxon>
        <taxon>Pentapetalae</taxon>
        <taxon>Saxifragales</taxon>
        <taxon>Crassulaceae</taxon>
        <taxon>Kalanchoe</taxon>
    </lineage>
</organism>